<sequence>MAKRIERVTKSVREILDDLLAGHQEARLRGAGQGLKYLERTLSEQGSLPNAVKGAAFSLLAEERALAQDWEGTAEAVQAFLRHLPSLEEDLGHGYRRFLEGSTALERGVQALTELADFHGALELCDRAIALDLGAHWEAKRDSLAWAR</sequence>
<evidence type="ECO:0000313" key="1">
    <source>
        <dbReference type="EMBL" id="BDU76124.1"/>
    </source>
</evidence>
<evidence type="ECO:0000313" key="2">
    <source>
        <dbReference type="Proteomes" id="UP001228113"/>
    </source>
</evidence>
<gene>
    <name evidence="1" type="ORF">METESE_10820</name>
</gene>
<dbReference type="KEGG" id="msea:METESE_10820"/>
<dbReference type="EMBL" id="AP027081">
    <property type="protein sequence ID" value="BDU76124.1"/>
    <property type="molecule type" value="Genomic_DNA"/>
</dbReference>
<dbReference type="RefSeq" id="WP_243334650.1">
    <property type="nucleotide sequence ID" value="NZ_AP027081.1"/>
</dbReference>
<organism evidence="1 2">
    <name type="scientific">Mesoterricola sediminis</name>
    <dbReference type="NCBI Taxonomy" id="2927980"/>
    <lineage>
        <taxon>Bacteria</taxon>
        <taxon>Pseudomonadati</taxon>
        <taxon>Acidobacteriota</taxon>
        <taxon>Holophagae</taxon>
        <taxon>Holophagales</taxon>
        <taxon>Holophagaceae</taxon>
        <taxon>Mesoterricola</taxon>
    </lineage>
</organism>
<dbReference type="Proteomes" id="UP001228113">
    <property type="component" value="Chromosome"/>
</dbReference>
<accession>A0AA48GTW8</accession>
<reference evidence="1" key="1">
    <citation type="journal article" date="2023" name="Int. J. Syst. Evol. Microbiol.">
        <title>Mesoterricola silvestris gen. nov., sp. nov., Mesoterricola sediminis sp. nov., Geothrix oryzae sp. nov., Geothrix edaphica sp. nov., Geothrix rubra sp. nov., and Geothrix limicola sp. nov., six novel members of Acidobacteriota isolated from soils.</title>
        <authorList>
            <person name="Itoh H."/>
            <person name="Sugisawa Y."/>
            <person name="Mise K."/>
            <person name="Xu Z."/>
            <person name="Kuniyasu M."/>
            <person name="Ushijima N."/>
            <person name="Kawano K."/>
            <person name="Kobayashi E."/>
            <person name="Shiratori Y."/>
            <person name="Masuda Y."/>
            <person name="Senoo K."/>
        </authorList>
    </citation>
    <scope>NUCLEOTIDE SEQUENCE</scope>
    <source>
        <strain evidence="1">W786</strain>
    </source>
</reference>
<protein>
    <submittedName>
        <fullName evidence="1">Uncharacterized protein</fullName>
    </submittedName>
</protein>
<proteinExistence type="predicted"/>
<dbReference type="AlphaFoldDB" id="A0AA48GTW8"/>
<name>A0AA48GTW8_9BACT</name>
<keyword evidence="2" id="KW-1185">Reference proteome</keyword>